<evidence type="ECO:0008006" key="3">
    <source>
        <dbReference type="Google" id="ProtNLM"/>
    </source>
</evidence>
<keyword evidence="2" id="KW-1185">Reference proteome</keyword>
<reference evidence="1" key="1">
    <citation type="submission" date="2018-05" db="EMBL/GenBank/DDBJ databases">
        <title>Draft genome of Mucuna pruriens seed.</title>
        <authorList>
            <person name="Nnadi N.E."/>
            <person name="Vos R."/>
            <person name="Hasami M.H."/>
            <person name="Devisetty U.K."/>
            <person name="Aguiy J.C."/>
        </authorList>
    </citation>
    <scope>NUCLEOTIDE SEQUENCE [LARGE SCALE GENOMIC DNA]</scope>
    <source>
        <strain evidence="1">JCA_2017</strain>
    </source>
</reference>
<dbReference type="STRING" id="157652.A0A371EPZ5"/>
<proteinExistence type="predicted"/>
<comment type="caution">
    <text evidence="1">The sequence shown here is derived from an EMBL/GenBank/DDBJ whole genome shotgun (WGS) entry which is preliminary data.</text>
</comment>
<protein>
    <recommendedName>
        <fullName evidence="3">Copia protein</fullName>
    </recommendedName>
</protein>
<dbReference type="Proteomes" id="UP000257109">
    <property type="component" value="Unassembled WGS sequence"/>
</dbReference>
<sequence length="110" mass="12781">MGFSTRKEENKTCFLSNILITQEMGKILKISKKQPIVSFSTIKTEFIATTTSVCQAMWMRRILRNLKMFKKGHVHFSRDLATNEEIKLVHYENQDQVANLITKALKLEAF</sequence>
<evidence type="ECO:0000313" key="1">
    <source>
        <dbReference type="EMBL" id="RDX68131.1"/>
    </source>
</evidence>
<dbReference type="EMBL" id="QJKJ01012672">
    <property type="protein sequence ID" value="RDX68131.1"/>
    <property type="molecule type" value="Genomic_DNA"/>
</dbReference>
<gene>
    <name evidence="1" type="ORF">CR513_52914</name>
</gene>
<feature type="non-terminal residue" evidence="1">
    <location>
        <position position="1"/>
    </location>
</feature>
<dbReference type="AlphaFoldDB" id="A0A371EPZ5"/>
<name>A0A371EPZ5_MUCPR</name>
<accession>A0A371EPZ5</accession>
<evidence type="ECO:0000313" key="2">
    <source>
        <dbReference type="Proteomes" id="UP000257109"/>
    </source>
</evidence>
<organism evidence="1 2">
    <name type="scientific">Mucuna pruriens</name>
    <name type="common">Velvet bean</name>
    <name type="synonym">Dolichos pruriens</name>
    <dbReference type="NCBI Taxonomy" id="157652"/>
    <lineage>
        <taxon>Eukaryota</taxon>
        <taxon>Viridiplantae</taxon>
        <taxon>Streptophyta</taxon>
        <taxon>Embryophyta</taxon>
        <taxon>Tracheophyta</taxon>
        <taxon>Spermatophyta</taxon>
        <taxon>Magnoliopsida</taxon>
        <taxon>eudicotyledons</taxon>
        <taxon>Gunneridae</taxon>
        <taxon>Pentapetalae</taxon>
        <taxon>rosids</taxon>
        <taxon>fabids</taxon>
        <taxon>Fabales</taxon>
        <taxon>Fabaceae</taxon>
        <taxon>Papilionoideae</taxon>
        <taxon>50 kb inversion clade</taxon>
        <taxon>NPAAA clade</taxon>
        <taxon>indigoferoid/millettioid clade</taxon>
        <taxon>Phaseoleae</taxon>
        <taxon>Mucuna</taxon>
    </lineage>
</organism>